<evidence type="ECO:0000256" key="10">
    <source>
        <dbReference type="SAM" id="MobiDB-lite"/>
    </source>
</evidence>
<dbReference type="Gene3D" id="2.130.10.10">
    <property type="entry name" value="YVTN repeat-like/Quinoprotein amine dehydrogenase"/>
    <property type="match status" value="3"/>
</dbReference>
<evidence type="ECO:0000256" key="6">
    <source>
        <dbReference type="ARBA" id="ARBA00023054"/>
    </source>
</evidence>
<evidence type="ECO:0000256" key="4">
    <source>
        <dbReference type="ARBA" id="ARBA00022574"/>
    </source>
</evidence>
<keyword evidence="3" id="KW-0963">Cytoplasm</keyword>
<evidence type="ECO:0000313" key="11">
    <source>
        <dbReference type="EMBL" id="TMW55865.1"/>
    </source>
</evidence>
<dbReference type="PANTHER" id="PTHR14885">
    <property type="entry name" value="CILIA- AND FLAGELLA-ASSOCIATED PROTEIN 43-RELATED"/>
    <property type="match status" value="1"/>
</dbReference>
<feature type="coiled-coil region" evidence="9">
    <location>
        <begin position="895"/>
        <end position="933"/>
    </location>
</feature>
<comment type="caution">
    <text evidence="11">The sequence shown here is derived from an EMBL/GenBank/DDBJ whole genome shotgun (WGS) entry which is preliminary data.</text>
</comment>
<proteinExistence type="predicted"/>
<dbReference type="InterPro" id="IPR011047">
    <property type="entry name" value="Quinoprotein_ADH-like_sf"/>
</dbReference>
<dbReference type="OrthoDB" id="64311at2759"/>
<reference evidence="11" key="1">
    <citation type="submission" date="2019-03" db="EMBL/GenBank/DDBJ databases">
        <title>Long read genome sequence of the mycoparasitic Pythium oligandrum ATCC 38472 isolated from sugarbeet rhizosphere.</title>
        <authorList>
            <person name="Gaulin E."/>
        </authorList>
    </citation>
    <scope>NUCLEOTIDE SEQUENCE</scope>
    <source>
        <strain evidence="11">ATCC 38472_TT</strain>
    </source>
</reference>
<dbReference type="Proteomes" id="UP000794436">
    <property type="component" value="Unassembled WGS sequence"/>
</dbReference>
<keyword evidence="7" id="KW-0206">Cytoskeleton</keyword>
<evidence type="ECO:0008006" key="13">
    <source>
        <dbReference type="Google" id="ProtNLM"/>
    </source>
</evidence>
<keyword evidence="4" id="KW-0853">WD repeat</keyword>
<feature type="region of interest" description="Disordered" evidence="10">
    <location>
        <begin position="1840"/>
        <end position="1861"/>
    </location>
</feature>
<dbReference type="GO" id="GO:0005930">
    <property type="term" value="C:axoneme"/>
    <property type="evidence" value="ECO:0007669"/>
    <property type="project" value="TreeGrafter"/>
</dbReference>
<feature type="region of interest" description="Disordered" evidence="10">
    <location>
        <begin position="492"/>
        <end position="520"/>
    </location>
</feature>
<keyword evidence="6 9" id="KW-0175">Coiled coil</keyword>
<protein>
    <recommendedName>
        <fullName evidence="13">Cilia- and flagella-associated protein 43</fullName>
    </recommendedName>
</protein>
<dbReference type="SUPFAM" id="SSF69322">
    <property type="entry name" value="Tricorn protease domain 2"/>
    <property type="match status" value="1"/>
</dbReference>
<dbReference type="GO" id="GO:0060271">
    <property type="term" value="P:cilium assembly"/>
    <property type="evidence" value="ECO:0007669"/>
    <property type="project" value="TreeGrafter"/>
</dbReference>
<name>A0A8K1C3Q7_PYTOL</name>
<dbReference type="Pfam" id="PF25828">
    <property type="entry name" value="CC_Cfap43"/>
    <property type="match status" value="3"/>
</dbReference>
<comment type="subcellular location">
    <subcellularLocation>
        <location evidence="1">Cell projection</location>
        <location evidence="1">Cilium</location>
    </subcellularLocation>
    <subcellularLocation>
        <location evidence="2">Cytoplasm</location>
        <location evidence="2">Cytoskeleton</location>
    </subcellularLocation>
</comment>
<feature type="coiled-coil region" evidence="9">
    <location>
        <begin position="1303"/>
        <end position="1359"/>
    </location>
</feature>
<dbReference type="SMART" id="SM00320">
    <property type="entry name" value="WD40"/>
    <property type="match status" value="4"/>
</dbReference>
<dbReference type="SUPFAM" id="SSF50998">
    <property type="entry name" value="Quinoprotein alcohol dehydrogenase-like"/>
    <property type="match status" value="1"/>
</dbReference>
<sequence>MPIDATPRHAFAYNGSTLQMADEHTLVTLAGNSLQFLSTVTSTQHFLQRHKPRHLVAFDVNWRNAEIAITARDPNPEILLYSYPDKKLRGKLQNGATMEYTHLKYSRCGLRMVTLRSEDTATTEKTTQTTTGTLQRLCVWDTEKHEPLKGCAATSVSLHVAFLSFDPSTADHFVLGGDDGLMLYKIHKGKASYTMRSVRIKLTKWTTSRSLAANSKNTSTNRPTTMQTRHVESVITTDTELEKKRQHLVCHAWMRDGRLLVANKAGELVLVETSATTGGSELTGMILEAATRSTRSWIVGVVYTAETIMVAYADGHLTWLNESTFELLQQTVLPSASLVSPSETENDSDLTPALIVTMAPSPTHSKVYVGTREGHIYEVKASVASEEDELDEEDDGMRHMAASALDDAASVAARMLTSCGTFHTGPVLSAAVLCPSGTNAILNQDAVIASGGRDGRLYLWSISKCRLLAETSLTGLFAHSASALVTPPAATSTTEASVPSSTPSSATPSTLDPVVPSSTSHSESHAVITALAARPADPLLLVGDNTGKLRVLCVSKVVGGNGALEYLPLHSQQLLSSGRTLDILELHPTQPMVLAASTMDHRVFILSLDHEKHFPVLAYVNGFNPEMNNECLVDVQWATPPHTPHALAFTCWTTNGALYVTRYHEAGNPNGEPIATQLQPTRVALASSESPVACTALRFLPHAPTNVFLAVATTSPDLRVCRYADLVLDPNERVVLTSKMLAQDGHDSGVTALALYPYALGGDSSSKCEYLLATASQSGSITLWLVSCATSHQTTGELSLEDVQAVKKKTLVPHSGGVTSLRFFHASQEDIYLVSTAIDGCVYLIDVRLPAEQLPPASSVEPPLVSPLYMNVANFAKYEDPFKPEIDLLTRDFLVVHSEIQAEKARTRYDRLKDKTRAQLNDLEMKLKLLLAENDKQIPSERLERDEFVINTAWRDAICQRNQQQADAVRDGITKDLARRSIVRERMKREFWDAATTLGVKLRGLTPSSTVFVYNFPMRRLPKHETLRMRRLELLRLIEYEHQRQELNESNSNGPRRPPSAPGARPNASITALPAAETALTRFLSVVTPSLQWLVDAGQQHPMLNRWVARKDKDSPPTTMNALLLPLAPSSLNEFQSYHLIYHPMAIRTRKQQRAQIFVLKSYVRAFLVEFNREFQELVTYKQTKIDEIEAKNARILEIHRELGHTGVPDGLFRPQWAPDEVAPSILEVTPSEMTQTPYESEEARRKREKEAAERLALERQRQKDDVAGRALVDMMNGTLEVKKETLVQQTLVKEAWMIETPLDEMTSEQKKLLAQFEAAQQKLKEEQEKYKKSLDLELKKLKSEIQELCKAFDDKLRTLQDVYVTMRCSLLVQQLYELRLAEDLMAYEFWQQEKARGETQRTLVQQELRGCEKENEIFAAQVEACRDEWQRALDEDKALEKTFVRELEETLSSHGVVIEHDVLKHVIELYKKRKIDDVRVAGSNPGALGGAGGAKRGKSSSQLAAVGGSKRRLLTDANEAAATLIQNLQQKSSTADILTDEDGENNLDPFQSVELPPRKGHGTSSATTRFVVPLDYQVDRPDGVLIDDRVWRTLNELRTKKILAEYTVKDKAEQFTRARAVAEELRVKLVELQRDEFLQRQTLEATHRQLTALGENAPLLVNLKQGQDETGRTCGDLFTKKRDEDDALLVARSSVESLNDVIQLHGKDQVSILSKIKNFRKNINVMEWEHTRLEMETRDMEERYTDIQLLRVTRELQELFHTGDTTEKQKRELALLDAKYEHVGKTHQSNLIKLDKTQQQLHKQLRERMRENDGFQSQVQQLEMQVQIREDILASRKSAAMRSASSTGAQNSGEDASSSSRWKAITVRRKLVDLAKAQTEEIEYLRMELDKMRRRTFPSFAQHRIAHEGYGAPDSKF</sequence>
<accession>A0A8K1C3Q7</accession>
<organism evidence="11 12">
    <name type="scientific">Pythium oligandrum</name>
    <name type="common">Mycoparasitic fungus</name>
    <dbReference type="NCBI Taxonomy" id="41045"/>
    <lineage>
        <taxon>Eukaryota</taxon>
        <taxon>Sar</taxon>
        <taxon>Stramenopiles</taxon>
        <taxon>Oomycota</taxon>
        <taxon>Peronosporomycetes</taxon>
        <taxon>Pythiales</taxon>
        <taxon>Pythiaceae</taxon>
        <taxon>Pythium</taxon>
    </lineage>
</organism>
<evidence type="ECO:0000256" key="2">
    <source>
        <dbReference type="ARBA" id="ARBA00004245"/>
    </source>
</evidence>
<evidence type="ECO:0000256" key="3">
    <source>
        <dbReference type="ARBA" id="ARBA00022490"/>
    </source>
</evidence>
<evidence type="ECO:0000313" key="12">
    <source>
        <dbReference type="Proteomes" id="UP000794436"/>
    </source>
</evidence>
<dbReference type="Pfam" id="PF00400">
    <property type="entry name" value="WD40"/>
    <property type="match status" value="1"/>
</dbReference>
<evidence type="ECO:0000256" key="5">
    <source>
        <dbReference type="ARBA" id="ARBA00022737"/>
    </source>
</evidence>
<keyword evidence="12" id="KW-1185">Reference proteome</keyword>
<keyword evidence="8" id="KW-0966">Cell projection</keyword>
<evidence type="ECO:0000256" key="7">
    <source>
        <dbReference type="ARBA" id="ARBA00023212"/>
    </source>
</evidence>
<dbReference type="EMBL" id="SPLM01000146">
    <property type="protein sequence ID" value="TMW55865.1"/>
    <property type="molecule type" value="Genomic_DNA"/>
</dbReference>
<feature type="compositionally biased region" description="Low complexity" evidence="10">
    <location>
        <begin position="492"/>
        <end position="510"/>
    </location>
</feature>
<feature type="region of interest" description="Disordered" evidence="10">
    <location>
        <begin position="1045"/>
        <end position="1068"/>
    </location>
</feature>
<dbReference type="InterPro" id="IPR001680">
    <property type="entry name" value="WD40_rpt"/>
</dbReference>
<evidence type="ECO:0000256" key="9">
    <source>
        <dbReference type="SAM" id="Coils"/>
    </source>
</evidence>
<dbReference type="InterPro" id="IPR015943">
    <property type="entry name" value="WD40/YVTN_repeat-like_dom_sf"/>
</dbReference>
<dbReference type="PANTHER" id="PTHR14885:SF1">
    <property type="entry name" value="CILIA- AND FLAGELLA-ASSOCIATED PROTEIN 43"/>
    <property type="match status" value="1"/>
</dbReference>
<evidence type="ECO:0000256" key="1">
    <source>
        <dbReference type="ARBA" id="ARBA00004138"/>
    </source>
</evidence>
<feature type="coiled-coil region" evidence="9">
    <location>
        <begin position="1239"/>
        <end position="1266"/>
    </location>
</feature>
<keyword evidence="5" id="KW-0677">Repeat</keyword>
<feature type="compositionally biased region" description="Polar residues" evidence="10">
    <location>
        <begin position="1848"/>
        <end position="1861"/>
    </location>
</feature>
<evidence type="ECO:0000256" key="8">
    <source>
        <dbReference type="ARBA" id="ARBA00023273"/>
    </source>
</evidence>
<gene>
    <name evidence="11" type="ORF">Poli38472_008513</name>
</gene>